<sequence length="180" mass="20492">MGLEEILKQVEETGKEKAAAIRKETVEEVENKMKEATSESKDLVSQIESGTSRRIEQLKQQEIPAAELEVKRSLLEMQKDLLSQTKSRVMEKLEGLSSKELEKIYSNLLTKVPKEGKLFCRKEDKATFKKISKLSNGGTIDDLGFLVEAGEYRLDFRFSTLVDSSWQNHLSMVSEVLFTK</sequence>
<dbReference type="Pfam" id="PF01991">
    <property type="entry name" value="vATP-synt_E"/>
    <property type="match status" value="1"/>
</dbReference>
<evidence type="ECO:0000256" key="7">
    <source>
        <dbReference type="SAM" id="Coils"/>
    </source>
</evidence>
<dbReference type="GO" id="GO:0006754">
    <property type="term" value="P:ATP biosynthetic process"/>
    <property type="evidence" value="ECO:0007669"/>
    <property type="project" value="UniProtKB-KW"/>
</dbReference>
<comment type="caution">
    <text evidence="8">The sequence shown here is derived from an EMBL/GenBank/DDBJ whole genome shotgun (WGS) entry which is preliminary data.</text>
</comment>
<evidence type="ECO:0000256" key="5">
    <source>
        <dbReference type="ARBA" id="ARBA00023136"/>
    </source>
</evidence>
<keyword evidence="2" id="KW-0813">Transport</keyword>
<evidence type="ECO:0000256" key="1">
    <source>
        <dbReference type="ARBA" id="ARBA00005901"/>
    </source>
</evidence>
<dbReference type="SUPFAM" id="SSF160527">
    <property type="entry name" value="V-type ATPase subunit E-like"/>
    <property type="match status" value="1"/>
</dbReference>
<accession>A0A1J5TV48</accession>
<evidence type="ECO:0000256" key="2">
    <source>
        <dbReference type="ARBA" id="ARBA00022448"/>
    </source>
</evidence>
<evidence type="ECO:0000313" key="9">
    <source>
        <dbReference type="Proteomes" id="UP000183375"/>
    </source>
</evidence>
<protein>
    <recommendedName>
        <fullName evidence="10">V-type ATP synthase subunit E</fullName>
    </recommendedName>
</protein>
<dbReference type="GO" id="GO:0033178">
    <property type="term" value="C:proton-transporting two-sector ATPase complex, catalytic domain"/>
    <property type="evidence" value="ECO:0007669"/>
    <property type="project" value="InterPro"/>
</dbReference>
<proteinExistence type="inferred from homology"/>
<keyword evidence="6" id="KW-0066">ATP synthesis</keyword>
<keyword evidence="5" id="KW-0472">Membrane</keyword>
<gene>
    <name evidence="8" type="ORF">BEU01_01940</name>
</gene>
<dbReference type="AlphaFoldDB" id="A0A1J5TV48"/>
<dbReference type="InterPro" id="IPR002842">
    <property type="entry name" value="ATPase_V1_Esu"/>
</dbReference>
<evidence type="ECO:0008006" key="10">
    <source>
        <dbReference type="Google" id="ProtNLM"/>
    </source>
</evidence>
<keyword evidence="4" id="KW-0406">Ion transport</keyword>
<dbReference type="EMBL" id="MIYX01000024">
    <property type="protein sequence ID" value="OIR20128.1"/>
    <property type="molecule type" value="Genomic_DNA"/>
</dbReference>
<evidence type="ECO:0000256" key="6">
    <source>
        <dbReference type="ARBA" id="ARBA00023310"/>
    </source>
</evidence>
<evidence type="ECO:0000313" key="8">
    <source>
        <dbReference type="EMBL" id="OIR20128.1"/>
    </source>
</evidence>
<evidence type="ECO:0000256" key="4">
    <source>
        <dbReference type="ARBA" id="ARBA00023065"/>
    </source>
</evidence>
<keyword evidence="7" id="KW-0175">Coiled coil</keyword>
<reference evidence="8 9" key="1">
    <citation type="submission" date="2016-08" db="EMBL/GenBank/DDBJ databases">
        <title>New Insights into Marine Group III Euryarchaeota, from dark to light.</title>
        <authorList>
            <person name="Haro-Moreno J.M."/>
            <person name="Rodriguez-Valera F."/>
            <person name="Lopez-Garcia P."/>
            <person name="Moreira D."/>
            <person name="Martin-Cuadrado A.B."/>
        </authorList>
    </citation>
    <scope>NUCLEOTIDE SEQUENCE [LARGE SCALE GENOMIC DNA]</scope>
    <source>
        <strain evidence="8">CG-Epi4</strain>
    </source>
</reference>
<keyword evidence="3" id="KW-0375">Hydrogen ion transport</keyword>
<organism evidence="8 9">
    <name type="scientific">Marine Group III euryarchaeote CG-Epi4</name>
    <dbReference type="NCBI Taxonomy" id="1888998"/>
    <lineage>
        <taxon>Archaea</taxon>
        <taxon>Methanobacteriati</taxon>
        <taxon>Thermoplasmatota</taxon>
        <taxon>Thermoplasmata</taxon>
        <taxon>Candidatus Thermoprofundales</taxon>
    </lineage>
</organism>
<name>A0A1J5TV48_9ARCH</name>
<dbReference type="Proteomes" id="UP000183375">
    <property type="component" value="Unassembled WGS sequence"/>
</dbReference>
<comment type="similarity">
    <text evidence="1">Belongs to the V-ATPase E subunit family.</text>
</comment>
<feature type="coiled-coil region" evidence="7">
    <location>
        <begin position="3"/>
        <end position="46"/>
    </location>
</feature>
<evidence type="ECO:0000256" key="3">
    <source>
        <dbReference type="ARBA" id="ARBA00022781"/>
    </source>
</evidence>
<dbReference type="GO" id="GO:0046961">
    <property type="term" value="F:proton-transporting ATPase activity, rotational mechanism"/>
    <property type="evidence" value="ECO:0007669"/>
    <property type="project" value="InterPro"/>
</dbReference>